<dbReference type="InterPro" id="IPR036010">
    <property type="entry name" value="2Fe-2S_ferredoxin-like_sf"/>
</dbReference>
<dbReference type="GO" id="GO:0016491">
    <property type="term" value="F:oxidoreductase activity"/>
    <property type="evidence" value="ECO:0007669"/>
    <property type="project" value="UniProtKB-KW"/>
</dbReference>
<evidence type="ECO:0000259" key="4">
    <source>
        <dbReference type="PROSITE" id="PS51379"/>
    </source>
</evidence>
<evidence type="ECO:0000256" key="3">
    <source>
        <dbReference type="ARBA" id="ARBA00034078"/>
    </source>
</evidence>
<accession>S2D6B1</accession>
<dbReference type="PANTHER" id="PTHR11921:SF41">
    <property type="entry name" value="SUCCINATE DEHYDROGENASE"/>
    <property type="match status" value="1"/>
</dbReference>
<dbReference type="GO" id="GO:0022904">
    <property type="term" value="P:respiratory electron transport chain"/>
    <property type="evidence" value="ECO:0007669"/>
    <property type="project" value="TreeGrafter"/>
</dbReference>
<dbReference type="EC" id="1.3.99.1" evidence="5"/>
<dbReference type="GO" id="GO:0009055">
    <property type="term" value="F:electron transfer activity"/>
    <property type="evidence" value="ECO:0007669"/>
    <property type="project" value="InterPro"/>
</dbReference>
<dbReference type="RefSeq" id="WP_009035521.1">
    <property type="nucleotide sequence ID" value="NZ_ALWO02000050.1"/>
</dbReference>
<dbReference type="NCBIfam" id="NF005746">
    <property type="entry name" value="PRK07570.1"/>
    <property type="match status" value="1"/>
</dbReference>
<organism evidence="5 6">
    <name type="scientific">Indibacter alkaliphilus (strain CCUG 57479 / KCTC 22604 / LW1)</name>
    <dbReference type="NCBI Taxonomy" id="1189612"/>
    <lineage>
        <taxon>Bacteria</taxon>
        <taxon>Pseudomonadati</taxon>
        <taxon>Bacteroidota</taxon>
        <taxon>Cytophagia</taxon>
        <taxon>Cytophagales</taxon>
        <taxon>Cyclobacteriaceae</taxon>
    </lineage>
</organism>
<reference evidence="5 6" key="1">
    <citation type="journal article" date="2013" name="Genome Announc.">
        <title>Draft Genome Sequence of Indibacter alkaliphilus Strain LW1T, Isolated from Lonar Lake, a Haloalkaline Lake in the Buldana District of Maharashtra, India.</title>
        <authorList>
            <person name="Singh A."/>
            <person name="Kumar Jangir P."/>
            <person name="Sharma R."/>
            <person name="Singh A."/>
            <person name="Kumar Pinnaka A."/>
            <person name="Shivaji S."/>
        </authorList>
    </citation>
    <scope>NUCLEOTIDE SEQUENCE [LARGE SCALE GENOMIC DNA]</scope>
    <source>
        <strain evidence="6">CCUG 57479 / KCTC 22604 / LW1</strain>
    </source>
</reference>
<dbReference type="eggNOG" id="COG0479">
    <property type="taxonomic scope" value="Bacteria"/>
</dbReference>
<dbReference type="STRING" id="1189612.A33Q_3976"/>
<evidence type="ECO:0000256" key="1">
    <source>
        <dbReference type="ARBA" id="ARBA00001927"/>
    </source>
</evidence>
<proteinExistence type="inferred from homology"/>
<dbReference type="InterPro" id="IPR006058">
    <property type="entry name" value="2Fe2S_fd_BS"/>
</dbReference>
<dbReference type="Pfam" id="PF13085">
    <property type="entry name" value="Fer2_3"/>
    <property type="match status" value="1"/>
</dbReference>
<dbReference type="AlphaFoldDB" id="S2D6B1"/>
<comment type="cofactor">
    <cofactor evidence="1">
        <name>[3Fe-4S] cluster</name>
        <dbReference type="ChEBI" id="CHEBI:21137"/>
    </cofactor>
</comment>
<keyword evidence="6" id="KW-1185">Reference proteome</keyword>
<dbReference type="PROSITE" id="PS00197">
    <property type="entry name" value="2FE2S_FER_1"/>
    <property type="match status" value="1"/>
</dbReference>
<comment type="similarity">
    <text evidence="2">Belongs to the succinate dehydrogenase/fumarate reductase iron-sulfur protein family.</text>
</comment>
<name>S2D6B1_INDAL</name>
<dbReference type="GO" id="GO:0051537">
    <property type="term" value="F:2 iron, 2 sulfur cluster binding"/>
    <property type="evidence" value="ECO:0007669"/>
    <property type="project" value="InterPro"/>
</dbReference>
<dbReference type="Gene3D" id="1.10.1060.10">
    <property type="entry name" value="Alpha-helical ferredoxin"/>
    <property type="match status" value="1"/>
</dbReference>
<dbReference type="InterPro" id="IPR012675">
    <property type="entry name" value="Beta-grasp_dom_sf"/>
</dbReference>
<dbReference type="SUPFAM" id="SSF46548">
    <property type="entry name" value="alpha-helical ferredoxin"/>
    <property type="match status" value="1"/>
</dbReference>
<evidence type="ECO:0000313" key="6">
    <source>
        <dbReference type="Proteomes" id="UP000006073"/>
    </source>
</evidence>
<comment type="caution">
    <text evidence="5">The sequence shown here is derived from an EMBL/GenBank/DDBJ whole genome shotgun (WGS) entry which is preliminary data.</text>
</comment>
<dbReference type="InterPro" id="IPR050573">
    <property type="entry name" value="SDH/FRD_Iron-Sulfur"/>
</dbReference>
<dbReference type="Proteomes" id="UP000006073">
    <property type="component" value="Unassembled WGS sequence"/>
</dbReference>
<comment type="cofactor">
    <cofactor evidence="3">
        <name>[2Fe-2S] cluster</name>
        <dbReference type="ChEBI" id="CHEBI:190135"/>
    </cofactor>
</comment>
<dbReference type="InterPro" id="IPR009051">
    <property type="entry name" value="Helical_ferredxn"/>
</dbReference>
<dbReference type="GO" id="GO:0009060">
    <property type="term" value="P:aerobic respiration"/>
    <property type="evidence" value="ECO:0007669"/>
    <property type="project" value="TreeGrafter"/>
</dbReference>
<dbReference type="InterPro" id="IPR025192">
    <property type="entry name" value="Succ_DH/fum_Rdtase_N"/>
</dbReference>
<evidence type="ECO:0000256" key="2">
    <source>
        <dbReference type="ARBA" id="ARBA00009433"/>
    </source>
</evidence>
<dbReference type="EMBL" id="ALWO02000050">
    <property type="protein sequence ID" value="EOZ92595.1"/>
    <property type="molecule type" value="Genomic_DNA"/>
</dbReference>
<dbReference type="OrthoDB" id="9804391at2"/>
<dbReference type="PROSITE" id="PS51379">
    <property type="entry name" value="4FE4S_FER_2"/>
    <property type="match status" value="1"/>
</dbReference>
<dbReference type="InterPro" id="IPR017896">
    <property type="entry name" value="4Fe4S_Fe-S-bd"/>
</dbReference>
<protein>
    <submittedName>
        <fullName evidence="5">Succinate dehydrogenase iron-sulfur protein</fullName>
        <ecNumber evidence="5">1.3.99.1</ecNumber>
    </submittedName>
</protein>
<keyword evidence="5" id="KW-0560">Oxidoreductase</keyword>
<dbReference type="SUPFAM" id="SSF54292">
    <property type="entry name" value="2Fe-2S ferredoxin-like"/>
    <property type="match status" value="1"/>
</dbReference>
<dbReference type="Pfam" id="PF13183">
    <property type="entry name" value="Fer4_8"/>
    <property type="match status" value="1"/>
</dbReference>
<feature type="domain" description="4Fe-4S ferredoxin-type" evidence="4">
    <location>
        <begin position="150"/>
        <end position="179"/>
    </location>
</feature>
<dbReference type="PANTHER" id="PTHR11921">
    <property type="entry name" value="SUCCINATE DEHYDROGENASE IRON-SULFUR PROTEIN"/>
    <property type="match status" value="1"/>
</dbReference>
<evidence type="ECO:0000313" key="5">
    <source>
        <dbReference type="EMBL" id="EOZ92595.1"/>
    </source>
</evidence>
<dbReference type="Gene3D" id="3.10.20.30">
    <property type="match status" value="1"/>
</dbReference>
<sequence length="243" mass="26522">MKLTLHIWRQENQKSKGRFETYELSGLDPQMSVPEMLDFLNEKLIKDGKDPIAFESDCREGICGQCGFVINGHIQSPEKHATTCQTHLRSFNDGDELFLEPFRAAAFPIKKDLCIDRTALDRIIAKGGYIGVNTGQAPEANSILIGHYTAESAFDAAACIGCGACVAVCKNASAALFTGAKISHLAMLPQGKMEAKNRVKSMVAQMDQEGFGSCTFTGACQEVCPQSISVANIVTMNREFWKS</sequence>
<gene>
    <name evidence="5" type="ORF">A33Q_3976</name>
</gene>